<name>A0AAD5C8G0_AMBAR</name>
<proteinExistence type="predicted"/>
<gene>
    <name evidence="1" type="ORF">M8C21_025725</name>
</gene>
<accession>A0AAD5C8G0</accession>
<dbReference type="Proteomes" id="UP001206925">
    <property type="component" value="Unassembled WGS sequence"/>
</dbReference>
<organism evidence="1 2">
    <name type="scientific">Ambrosia artemisiifolia</name>
    <name type="common">Common ragweed</name>
    <dbReference type="NCBI Taxonomy" id="4212"/>
    <lineage>
        <taxon>Eukaryota</taxon>
        <taxon>Viridiplantae</taxon>
        <taxon>Streptophyta</taxon>
        <taxon>Embryophyta</taxon>
        <taxon>Tracheophyta</taxon>
        <taxon>Spermatophyta</taxon>
        <taxon>Magnoliopsida</taxon>
        <taxon>eudicotyledons</taxon>
        <taxon>Gunneridae</taxon>
        <taxon>Pentapetalae</taxon>
        <taxon>asterids</taxon>
        <taxon>campanulids</taxon>
        <taxon>Asterales</taxon>
        <taxon>Asteraceae</taxon>
        <taxon>Asteroideae</taxon>
        <taxon>Heliantheae alliance</taxon>
        <taxon>Heliantheae</taxon>
        <taxon>Ambrosia</taxon>
    </lineage>
</organism>
<sequence>MTGVGAGTGQPTDINFHCLRFNGNSRHSSSSIVVAPSTYIVLMQDDVCTYRIPSRLGFMRSHGDDDEYLNGFVRGLALLW</sequence>
<protein>
    <submittedName>
        <fullName evidence="1">Uncharacterized protein</fullName>
    </submittedName>
</protein>
<reference evidence="1" key="1">
    <citation type="submission" date="2022-06" db="EMBL/GenBank/DDBJ databases">
        <title>Uncovering the hologenomic basis of an extraordinary plant invasion.</title>
        <authorList>
            <person name="Bieker V.C."/>
            <person name="Martin M.D."/>
            <person name="Gilbert T."/>
            <person name="Hodgins K."/>
            <person name="Battlay P."/>
            <person name="Petersen B."/>
            <person name="Wilson J."/>
        </authorList>
    </citation>
    <scope>NUCLEOTIDE SEQUENCE</scope>
    <source>
        <strain evidence="1">AA19_3_7</strain>
        <tissue evidence="1">Leaf</tissue>
    </source>
</reference>
<evidence type="ECO:0000313" key="1">
    <source>
        <dbReference type="EMBL" id="KAI7736640.1"/>
    </source>
</evidence>
<dbReference type="AlphaFoldDB" id="A0AAD5C8G0"/>
<comment type="caution">
    <text evidence="1">The sequence shown here is derived from an EMBL/GenBank/DDBJ whole genome shotgun (WGS) entry which is preliminary data.</text>
</comment>
<dbReference type="EMBL" id="JAMZMK010009232">
    <property type="protein sequence ID" value="KAI7736640.1"/>
    <property type="molecule type" value="Genomic_DNA"/>
</dbReference>
<keyword evidence="2" id="KW-1185">Reference proteome</keyword>
<evidence type="ECO:0000313" key="2">
    <source>
        <dbReference type="Proteomes" id="UP001206925"/>
    </source>
</evidence>